<reference evidence="4 7" key="2">
    <citation type="submission" date="2020-08" db="EMBL/GenBank/DDBJ databases">
        <title>Amycolatopsis echigonensis JCM 21831.</title>
        <authorList>
            <person name="Tedsree N."/>
            <person name="Kuncharoen N."/>
            <person name="Likhitwitayawuid K."/>
            <person name="Tanasupawat S."/>
        </authorList>
    </citation>
    <scope>NUCLEOTIDE SEQUENCE [LARGE SCALE GENOMIC DNA]</scope>
    <source>
        <strain evidence="4 7">JCM 21831</strain>
    </source>
</reference>
<dbReference type="Proteomes" id="UP000550260">
    <property type="component" value="Unassembled WGS sequence"/>
</dbReference>
<dbReference type="InterPro" id="IPR050109">
    <property type="entry name" value="HTH-type_TetR-like_transc_reg"/>
</dbReference>
<feature type="domain" description="HTH tetR-type" evidence="3">
    <location>
        <begin position="6"/>
        <end position="66"/>
    </location>
</feature>
<dbReference type="InterPro" id="IPR023772">
    <property type="entry name" value="DNA-bd_HTH_TetR-type_CS"/>
</dbReference>
<feature type="DNA-binding region" description="H-T-H motif" evidence="2">
    <location>
        <begin position="29"/>
        <end position="48"/>
    </location>
</feature>
<proteinExistence type="predicted"/>
<dbReference type="InterPro" id="IPR009057">
    <property type="entry name" value="Homeodomain-like_sf"/>
</dbReference>
<name>A0A2N3WN17_9PSEU</name>
<dbReference type="EMBL" id="PJMY01000003">
    <property type="protein sequence ID" value="PKV95267.1"/>
    <property type="molecule type" value="Genomic_DNA"/>
</dbReference>
<reference evidence="5 6" key="1">
    <citation type="submission" date="2017-12" db="EMBL/GenBank/DDBJ databases">
        <title>Sequencing the genomes of 1000 Actinobacteria strains.</title>
        <authorList>
            <person name="Klenk H.-P."/>
        </authorList>
    </citation>
    <scope>NUCLEOTIDE SEQUENCE [LARGE SCALE GENOMIC DNA]</scope>
    <source>
        <strain evidence="5 6">DSM 45165</strain>
    </source>
</reference>
<dbReference type="Gene3D" id="1.10.357.10">
    <property type="entry name" value="Tetracycline Repressor, domain 2"/>
    <property type="match status" value="1"/>
</dbReference>
<dbReference type="PRINTS" id="PR00455">
    <property type="entry name" value="HTHTETR"/>
</dbReference>
<dbReference type="AlphaFoldDB" id="A0A2N3WN17"/>
<evidence type="ECO:0000313" key="4">
    <source>
        <dbReference type="EMBL" id="MBB2506274.1"/>
    </source>
</evidence>
<evidence type="ECO:0000313" key="6">
    <source>
        <dbReference type="Proteomes" id="UP000233750"/>
    </source>
</evidence>
<evidence type="ECO:0000313" key="5">
    <source>
        <dbReference type="EMBL" id="PKV95267.1"/>
    </source>
</evidence>
<gene>
    <name evidence="5" type="ORF">ATK30_6180</name>
    <name evidence="4" type="ORF">H5411_45100</name>
</gene>
<evidence type="ECO:0000259" key="3">
    <source>
        <dbReference type="PROSITE" id="PS50977"/>
    </source>
</evidence>
<organism evidence="5 6">
    <name type="scientific">Amycolatopsis echigonensis</name>
    <dbReference type="NCBI Taxonomy" id="2576905"/>
    <lineage>
        <taxon>Bacteria</taxon>
        <taxon>Bacillati</taxon>
        <taxon>Actinomycetota</taxon>
        <taxon>Actinomycetes</taxon>
        <taxon>Pseudonocardiales</taxon>
        <taxon>Pseudonocardiaceae</taxon>
        <taxon>Amycolatopsis</taxon>
    </lineage>
</organism>
<dbReference type="SUPFAM" id="SSF46689">
    <property type="entry name" value="Homeodomain-like"/>
    <property type="match status" value="1"/>
</dbReference>
<evidence type="ECO:0000313" key="7">
    <source>
        <dbReference type="Proteomes" id="UP000550260"/>
    </source>
</evidence>
<protein>
    <submittedName>
        <fullName evidence="4">Helix-turn-helix transcriptional regulator</fullName>
    </submittedName>
    <submittedName>
        <fullName evidence="5">TetR family transcriptional regulator</fullName>
    </submittedName>
</protein>
<evidence type="ECO:0000256" key="1">
    <source>
        <dbReference type="ARBA" id="ARBA00023125"/>
    </source>
</evidence>
<keyword evidence="6" id="KW-1185">Reference proteome</keyword>
<accession>A0A8E1W8A0</accession>
<dbReference type="PANTHER" id="PTHR30055:SF235">
    <property type="entry name" value="TRANSCRIPTIONAL REGULATORY PROTEIN"/>
    <property type="match status" value="1"/>
</dbReference>
<dbReference type="PROSITE" id="PS01081">
    <property type="entry name" value="HTH_TETR_1"/>
    <property type="match status" value="1"/>
</dbReference>
<dbReference type="PROSITE" id="PS50977">
    <property type="entry name" value="HTH_TETR_2"/>
    <property type="match status" value="1"/>
</dbReference>
<dbReference type="Pfam" id="PF00440">
    <property type="entry name" value="TetR_N"/>
    <property type="match status" value="1"/>
</dbReference>
<dbReference type="GO" id="GO:0003700">
    <property type="term" value="F:DNA-binding transcription factor activity"/>
    <property type="evidence" value="ECO:0007669"/>
    <property type="project" value="TreeGrafter"/>
</dbReference>
<dbReference type="GO" id="GO:0000976">
    <property type="term" value="F:transcription cis-regulatory region binding"/>
    <property type="evidence" value="ECO:0007669"/>
    <property type="project" value="TreeGrafter"/>
</dbReference>
<dbReference type="RefSeq" id="WP_101438425.1">
    <property type="nucleotide sequence ID" value="NZ_JACJHR010000160.1"/>
</dbReference>
<comment type="caution">
    <text evidence="5">The sequence shown here is derived from an EMBL/GenBank/DDBJ whole genome shotgun (WGS) entry which is preliminary data.</text>
</comment>
<sequence length="195" mass="21003">MKATVDSTRDRLLAAAERLLLTAGYDDVSVRGICSAAGLNPAAVHYHFGSKEALVAAMLEVRLAPVWSGLLDDVERRRRDGWVPAAADLVDAVLAPLTEQAADPVGRLRLHLLARVLFSGQRLPWTSPWFSLDPWIGMLRAARPDLTGEQAATRWVLAFQLLLQVFGAPGAPAPAEPRLPAEAVRSFVVAGLDAP</sequence>
<dbReference type="PANTHER" id="PTHR30055">
    <property type="entry name" value="HTH-TYPE TRANSCRIPTIONAL REGULATOR RUTR"/>
    <property type="match status" value="1"/>
</dbReference>
<dbReference type="EMBL" id="JACJHR010000160">
    <property type="protein sequence ID" value="MBB2506274.1"/>
    <property type="molecule type" value="Genomic_DNA"/>
</dbReference>
<dbReference type="OrthoDB" id="2356263at2"/>
<accession>A0A2N3WN17</accession>
<dbReference type="InterPro" id="IPR001647">
    <property type="entry name" value="HTH_TetR"/>
</dbReference>
<evidence type="ECO:0000256" key="2">
    <source>
        <dbReference type="PROSITE-ProRule" id="PRU00335"/>
    </source>
</evidence>
<keyword evidence="1 2" id="KW-0238">DNA-binding</keyword>
<dbReference type="Proteomes" id="UP000233750">
    <property type="component" value="Unassembled WGS sequence"/>
</dbReference>